<evidence type="ECO:0000256" key="2">
    <source>
        <dbReference type="ARBA" id="ARBA00007581"/>
    </source>
</evidence>
<evidence type="ECO:0000256" key="1">
    <source>
        <dbReference type="ARBA" id="ARBA00001947"/>
    </source>
</evidence>
<dbReference type="Pfam" id="PF02900">
    <property type="entry name" value="LigB"/>
    <property type="match status" value="1"/>
</dbReference>
<keyword evidence="9" id="KW-1185">Reference proteome</keyword>
<dbReference type="PANTHER" id="PTHR30096:SF0">
    <property type="entry name" value="4,5-DOPA DIOXYGENASE EXTRADIOL-LIKE PROTEIN"/>
    <property type="match status" value="1"/>
</dbReference>
<dbReference type="InterPro" id="IPR004183">
    <property type="entry name" value="Xdiol_dOase_suB"/>
</dbReference>
<dbReference type="AlphaFoldDB" id="A0AAV5QGF0"/>
<evidence type="ECO:0000313" key="8">
    <source>
        <dbReference type="EMBL" id="GMM33804.1"/>
    </source>
</evidence>
<name>A0AAV5QGF0_9ASCO</name>
<evidence type="ECO:0000256" key="4">
    <source>
        <dbReference type="ARBA" id="ARBA00022833"/>
    </source>
</evidence>
<comment type="similarity">
    <text evidence="2">Belongs to the DODA-type extradiol aromatic ring-opening dioxygenase family.</text>
</comment>
<protein>
    <recommendedName>
        <fullName evidence="7">Extradiol ring-cleavage dioxygenase class III enzyme subunit B domain-containing protein</fullName>
    </recommendedName>
</protein>
<keyword evidence="3" id="KW-0479">Metal-binding</keyword>
<keyword evidence="6" id="KW-1133">Transmembrane helix</keyword>
<comment type="cofactor">
    <cofactor evidence="1">
        <name>Zn(2+)</name>
        <dbReference type="ChEBI" id="CHEBI:29105"/>
    </cofactor>
</comment>
<gene>
    <name evidence="8" type="ORF">DASC09_011290</name>
</gene>
<comment type="caution">
    <text evidence="8">The sequence shown here is derived from an EMBL/GenBank/DDBJ whole genome shotgun (WGS) entry which is preliminary data.</text>
</comment>
<organism evidence="8 9">
    <name type="scientific">Saccharomycopsis crataegensis</name>
    <dbReference type="NCBI Taxonomy" id="43959"/>
    <lineage>
        <taxon>Eukaryota</taxon>
        <taxon>Fungi</taxon>
        <taxon>Dikarya</taxon>
        <taxon>Ascomycota</taxon>
        <taxon>Saccharomycotina</taxon>
        <taxon>Saccharomycetes</taxon>
        <taxon>Saccharomycopsidaceae</taxon>
        <taxon>Saccharomycopsis</taxon>
    </lineage>
</organism>
<dbReference type="PANTHER" id="PTHR30096">
    <property type="entry name" value="4,5-DOPA DIOXYGENASE EXTRADIOL-LIKE PROTEIN"/>
    <property type="match status" value="1"/>
</dbReference>
<dbReference type="SUPFAM" id="SSF53213">
    <property type="entry name" value="LigB-like"/>
    <property type="match status" value="1"/>
</dbReference>
<evidence type="ECO:0000313" key="9">
    <source>
        <dbReference type="Proteomes" id="UP001360560"/>
    </source>
</evidence>
<keyword evidence="6" id="KW-0812">Transmembrane</keyword>
<dbReference type="GO" id="GO:0016702">
    <property type="term" value="F:oxidoreductase activity, acting on single donors with incorporation of molecular oxygen, incorporation of two atoms of oxygen"/>
    <property type="evidence" value="ECO:0007669"/>
    <property type="project" value="UniProtKB-ARBA"/>
</dbReference>
<evidence type="ECO:0000256" key="3">
    <source>
        <dbReference type="ARBA" id="ARBA00022723"/>
    </source>
</evidence>
<keyword evidence="4" id="KW-0862">Zinc</keyword>
<dbReference type="GeneID" id="90071783"/>
<dbReference type="GO" id="GO:0008198">
    <property type="term" value="F:ferrous iron binding"/>
    <property type="evidence" value="ECO:0007669"/>
    <property type="project" value="InterPro"/>
</dbReference>
<accession>A0AAV5QGF0</accession>
<evidence type="ECO:0000256" key="6">
    <source>
        <dbReference type="SAM" id="Phobius"/>
    </source>
</evidence>
<dbReference type="CDD" id="cd07363">
    <property type="entry name" value="45_DOPA_Dioxygenase"/>
    <property type="match status" value="1"/>
</dbReference>
<dbReference type="Gene3D" id="3.40.830.10">
    <property type="entry name" value="LigB-like"/>
    <property type="match status" value="1"/>
</dbReference>
<evidence type="ECO:0000259" key="7">
    <source>
        <dbReference type="Pfam" id="PF02900"/>
    </source>
</evidence>
<dbReference type="GO" id="GO:0008270">
    <property type="term" value="F:zinc ion binding"/>
    <property type="evidence" value="ECO:0007669"/>
    <property type="project" value="InterPro"/>
</dbReference>
<keyword evidence="6" id="KW-0472">Membrane</keyword>
<dbReference type="EMBL" id="BTFZ01000002">
    <property type="protein sequence ID" value="GMM33804.1"/>
    <property type="molecule type" value="Genomic_DNA"/>
</dbReference>
<reference evidence="8 9" key="1">
    <citation type="journal article" date="2023" name="Elife">
        <title>Identification of key yeast species and microbe-microbe interactions impacting larval growth of Drosophila in the wild.</title>
        <authorList>
            <person name="Mure A."/>
            <person name="Sugiura Y."/>
            <person name="Maeda R."/>
            <person name="Honda K."/>
            <person name="Sakurai N."/>
            <person name="Takahashi Y."/>
            <person name="Watada M."/>
            <person name="Katoh T."/>
            <person name="Gotoh A."/>
            <person name="Gotoh Y."/>
            <person name="Taniguchi I."/>
            <person name="Nakamura K."/>
            <person name="Hayashi T."/>
            <person name="Katayama T."/>
            <person name="Uemura T."/>
            <person name="Hattori Y."/>
        </authorList>
    </citation>
    <scope>NUCLEOTIDE SEQUENCE [LARGE SCALE GENOMIC DNA]</scope>
    <source>
        <strain evidence="8 9">SC-9</strain>
    </source>
</reference>
<keyword evidence="5" id="KW-0560">Oxidoreductase</keyword>
<proteinExistence type="inferred from homology"/>
<evidence type="ECO:0000256" key="5">
    <source>
        <dbReference type="ARBA" id="ARBA00023002"/>
    </source>
</evidence>
<feature type="transmembrane region" description="Helical" evidence="6">
    <location>
        <begin position="6"/>
        <end position="24"/>
    </location>
</feature>
<sequence>MFGSSSLKSLLIISGVVLTLSYLFNTNFFTKFTKTAYPLAHNSSFIDQSSSTVSSIVNSTMTSVPPVYFISHGGPTFMFNDDFGGNTGCFQAIKRIGKDIKNKIKPKYIIIITGHWESRSSDLFEVGVPDLLTSSSVDEKGGESSMGRRIARNNAHYQKIDPNEHSLVYDFFGFPEKMYEQRFHVKGSSEIANKIQKQLTKDGLNAKTTSRGIDHGVWVPLKAGLSDGNIITDSGEWDIDCPLIQVSLAKSEDFDVHYKLGQSLAKFRDEGALIITSGSSVHNLRDIGYAMSSGKKALPYVTEFNSKLSEIVTKKSGVAALEAFNLLKKQDRALLYKAHPTLDHIMPIVVGVGASNAALAEELYTDASLSLGWNLYQWN</sequence>
<dbReference type="Proteomes" id="UP001360560">
    <property type="component" value="Unassembled WGS sequence"/>
</dbReference>
<feature type="domain" description="Extradiol ring-cleavage dioxygenase class III enzyme subunit B" evidence="7">
    <location>
        <begin position="67"/>
        <end position="357"/>
    </location>
</feature>
<dbReference type="RefSeq" id="XP_064850804.1">
    <property type="nucleotide sequence ID" value="XM_064994732.1"/>
</dbReference>
<dbReference type="InterPro" id="IPR014436">
    <property type="entry name" value="Extradiol_dOase_DODA"/>
</dbReference>